<dbReference type="Pfam" id="PF03798">
    <property type="entry name" value="TRAM_LAG1_CLN8"/>
    <property type="match status" value="1"/>
</dbReference>
<feature type="transmembrane region" description="Helical" evidence="11">
    <location>
        <begin position="129"/>
        <end position="146"/>
    </location>
</feature>
<evidence type="ECO:0000313" key="13">
    <source>
        <dbReference type="EMBL" id="PNP38112.1"/>
    </source>
</evidence>
<keyword evidence="6 11" id="KW-1133">Transmembrane helix</keyword>
<name>A0A2K0SXW0_9HYPO</name>
<dbReference type="GO" id="GO:0005789">
    <property type="term" value="C:endoplasmic reticulum membrane"/>
    <property type="evidence" value="ECO:0007669"/>
    <property type="project" value="UniProtKB-SubCell"/>
</dbReference>
<gene>
    <name evidence="13" type="ORF">TGAMA5MH_09976</name>
</gene>
<dbReference type="PANTHER" id="PTHR12560:SF11">
    <property type="entry name" value="CERAMIDE SYNTHASE LAC1-RELATED"/>
    <property type="match status" value="1"/>
</dbReference>
<dbReference type="InterPro" id="IPR016439">
    <property type="entry name" value="Lag1/Lac1-like"/>
</dbReference>
<evidence type="ECO:0000256" key="3">
    <source>
        <dbReference type="ARBA" id="ARBA00022679"/>
    </source>
</evidence>
<dbReference type="EMBL" id="MTYH01000114">
    <property type="protein sequence ID" value="PNP38112.1"/>
    <property type="molecule type" value="Genomic_DNA"/>
</dbReference>
<feature type="domain" description="TLC" evidence="12">
    <location>
        <begin position="168"/>
        <end position="384"/>
    </location>
</feature>
<keyword evidence="5" id="KW-0256">Endoplasmic reticulum</keyword>
<feature type="compositionally biased region" description="Low complexity" evidence="10">
    <location>
        <begin position="37"/>
        <end position="51"/>
    </location>
</feature>
<comment type="caution">
    <text evidence="13">The sequence shown here is derived from an EMBL/GenBank/DDBJ whole genome shotgun (WGS) entry which is preliminary data.</text>
</comment>
<dbReference type="OrthoDB" id="3053196at2759"/>
<dbReference type="GO" id="GO:0046513">
    <property type="term" value="P:ceramide biosynthetic process"/>
    <property type="evidence" value="ECO:0007669"/>
    <property type="project" value="InterPro"/>
</dbReference>
<keyword evidence="7 9" id="KW-0472">Membrane</keyword>
<evidence type="ECO:0000256" key="7">
    <source>
        <dbReference type="ARBA" id="ARBA00023136"/>
    </source>
</evidence>
<comment type="subcellular location">
    <subcellularLocation>
        <location evidence="1">Endoplasmic reticulum membrane</location>
        <topology evidence="1">Multi-pass membrane protein</topology>
    </subcellularLocation>
</comment>
<evidence type="ECO:0000256" key="10">
    <source>
        <dbReference type="SAM" id="MobiDB-lite"/>
    </source>
</evidence>
<proteinExistence type="inferred from homology"/>
<feature type="transmembrane region" description="Helical" evidence="11">
    <location>
        <begin position="351"/>
        <end position="376"/>
    </location>
</feature>
<feature type="region of interest" description="Disordered" evidence="10">
    <location>
        <begin position="392"/>
        <end position="432"/>
    </location>
</feature>
<feature type="transmembrane region" description="Helical" evidence="11">
    <location>
        <begin position="76"/>
        <end position="93"/>
    </location>
</feature>
<keyword evidence="8" id="KW-0325">Glycoprotein</keyword>
<reference evidence="13 14" key="1">
    <citation type="submission" date="2017-02" db="EMBL/GenBank/DDBJ databases">
        <title>Genomes of Trichoderma spp. with biocontrol activity.</title>
        <authorList>
            <person name="Gardiner D."/>
            <person name="Kazan K."/>
            <person name="Vos C."/>
            <person name="Harvey P."/>
        </authorList>
    </citation>
    <scope>NUCLEOTIDE SEQUENCE [LARGE SCALE GENOMIC DNA]</scope>
    <source>
        <strain evidence="13 14">A5MH</strain>
    </source>
</reference>
<evidence type="ECO:0000256" key="6">
    <source>
        <dbReference type="ARBA" id="ARBA00022989"/>
    </source>
</evidence>
<feature type="region of interest" description="Disordered" evidence="10">
    <location>
        <begin position="1"/>
        <end position="55"/>
    </location>
</feature>
<dbReference type="InterPro" id="IPR006634">
    <property type="entry name" value="TLC-dom"/>
</dbReference>
<evidence type="ECO:0000256" key="9">
    <source>
        <dbReference type="PROSITE-ProRule" id="PRU00205"/>
    </source>
</evidence>
<dbReference type="Proteomes" id="UP000236546">
    <property type="component" value="Unassembled WGS sequence"/>
</dbReference>
<evidence type="ECO:0000256" key="1">
    <source>
        <dbReference type="ARBA" id="ARBA00004477"/>
    </source>
</evidence>
<evidence type="ECO:0000256" key="5">
    <source>
        <dbReference type="ARBA" id="ARBA00022824"/>
    </source>
</evidence>
<sequence length="432" mass="49529">MARHDAAPLVSSSPPPSQANGAVRRRNQQLAGPTEISAASNGSSTASSSRLSMDKEKRRKARSLFRRFARFSFKHTWVAPLILLLLFAAAYAVNPTASNPVRRFIFLSYEQPNPNAHLDPTLPPHYGKGLWDVAFVAFYTIVLSFTRELMMQEVLIPLGRFNGIKSRGKQQRFAEQMYTALYFSCMGPTGVYVMSRSPVWYFNTAGMYEAFPHRSHEAVFKFYYLFQAAYWAQQGVVMLLGFEKPRKDFKELVAHHIVTLALIGLSYRFHFTHMGIAVYITHDISDVFLALSKSLHYIDSPLVIPVYISNIFVWIYLRHYINLRILYSILTEFRTVGPYELNWETQQYKCWISNIITFALLASLQALNLFWLYCLFRSMYKFVVYRIKKDDRSESSEEEENAQLRPEAEPLLTEVNGSANGHAKAAVENGSL</sequence>
<dbReference type="PROSITE" id="PS50922">
    <property type="entry name" value="TLC"/>
    <property type="match status" value="1"/>
</dbReference>
<feature type="transmembrane region" description="Helical" evidence="11">
    <location>
        <begin position="252"/>
        <end position="270"/>
    </location>
</feature>
<accession>A0A2K0SXW0</accession>
<evidence type="ECO:0000256" key="11">
    <source>
        <dbReference type="SAM" id="Phobius"/>
    </source>
</evidence>
<feature type="transmembrane region" description="Helical" evidence="11">
    <location>
        <begin position="222"/>
        <end position="240"/>
    </location>
</feature>
<evidence type="ECO:0000256" key="4">
    <source>
        <dbReference type="ARBA" id="ARBA00022692"/>
    </source>
</evidence>
<keyword evidence="4 9" id="KW-0812">Transmembrane</keyword>
<dbReference type="SMART" id="SM00724">
    <property type="entry name" value="TLC"/>
    <property type="match status" value="1"/>
</dbReference>
<evidence type="ECO:0000256" key="8">
    <source>
        <dbReference type="ARBA" id="ARBA00023180"/>
    </source>
</evidence>
<feature type="transmembrane region" description="Helical" evidence="11">
    <location>
        <begin position="179"/>
        <end position="202"/>
    </location>
</feature>
<dbReference type="GO" id="GO:0050291">
    <property type="term" value="F:sphingosine N-acyltransferase activity"/>
    <property type="evidence" value="ECO:0007669"/>
    <property type="project" value="InterPro"/>
</dbReference>
<evidence type="ECO:0000313" key="14">
    <source>
        <dbReference type="Proteomes" id="UP000236546"/>
    </source>
</evidence>
<feature type="transmembrane region" description="Helical" evidence="11">
    <location>
        <begin position="302"/>
        <end position="321"/>
    </location>
</feature>
<keyword evidence="3" id="KW-0808">Transferase</keyword>
<dbReference type="AlphaFoldDB" id="A0A2K0SXW0"/>
<evidence type="ECO:0000256" key="2">
    <source>
        <dbReference type="ARBA" id="ARBA00009808"/>
    </source>
</evidence>
<evidence type="ECO:0000259" key="12">
    <source>
        <dbReference type="PROSITE" id="PS50922"/>
    </source>
</evidence>
<protein>
    <recommendedName>
        <fullName evidence="12">TLC domain-containing protein</fullName>
    </recommendedName>
</protein>
<dbReference type="PANTHER" id="PTHR12560">
    <property type="entry name" value="LONGEVITY ASSURANCE FACTOR 1 LAG1"/>
    <property type="match status" value="1"/>
</dbReference>
<comment type="similarity">
    <text evidence="2">Belongs to the sphingosine N-acyltransferase family.</text>
</comment>
<dbReference type="PIRSF" id="PIRSF005225">
    <property type="entry name" value="LAG1_LAC1"/>
    <property type="match status" value="1"/>
</dbReference>
<organism evidence="13 14">
    <name type="scientific">Trichoderma gamsii</name>
    <dbReference type="NCBI Taxonomy" id="398673"/>
    <lineage>
        <taxon>Eukaryota</taxon>
        <taxon>Fungi</taxon>
        <taxon>Dikarya</taxon>
        <taxon>Ascomycota</taxon>
        <taxon>Pezizomycotina</taxon>
        <taxon>Sordariomycetes</taxon>
        <taxon>Hypocreomycetidae</taxon>
        <taxon>Hypocreales</taxon>
        <taxon>Hypocreaceae</taxon>
        <taxon>Trichoderma</taxon>
    </lineage>
</organism>